<feature type="compositionally biased region" description="Basic and acidic residues" evidence="1">
    <location>
        <begin position="265"/>
        <end position="316"/>
    </location>
</feature>
<dbReference type="GeneID" id="39578682"/>
<dbReference type="RefSeq" id="XP_028470230.1">
    <property type="nucleotide sequence ID" value="XM_028610204.1"/>
</dbReference>
<accession>A0A3N2Q6M8</accession>
<dbReference type="EMBL" id="ML119051">
    <property type="protein sequence ID" value="ROT42424.1"/>
    <property type="molecule type" value="Genomic_DNA"/>
</dbReference>
<dbReference type="Pfam" id="PF10197">
    <property type="entry name" value="Cir_N"/>
    <property type="match status" value="1"/>
</dbReference>
<feature type="region of interest" description="Disordered" evidence="1">
    <location>
        <begin position="39"/>
        <end position="153"/>
    </location>
</feature>
<evidence type="ECO:0000313" key="4">
    <source>
        <dbReference type="Proteomes" id="UP000272025"/>
    </source>
</evidence>
<proteinExistence type="predicted"/>
<feature type="compositionally biased region" description="Basic residues" evidence="1">
    <location>
        <begin position="317"/>
        <end position="328"/>
    </location>
</feature>
<dbReference type="PANTHER" id="PTHR22093">
    <property type="entry name" value="LEUKOCYTE RECEPTOR CLUSTER LRC MEMBER 1"/>
    <property type="match status" value="1"/>
</dbReference>
<dbReference type="STRING" id="1314773.A0A3N2Q6M8"/>
<feature type="domain" description="CBF1-interacting co-repressor CIR N-terminal" evidence="2">
    <location>
        <begin position="21"/>
        <end position="57"/>
    </location>
</feature>
<dbReference type="Proteomes" id="UP000272025">
    <property type="component" value="Unassembled WGS sequence"/>
</dbReference>
<reference evidence="3 4" key="1">
    <citation type="journal article" date="2018" name="Mol. Ecol.">
        <title>The obligate alkalophilic soda-lake fungus Sodiomyces alkalinus has shifted to a protein diet.</title>
        <authorList>
            <person name="Grum-Grzhimaylo A.A."/>
            <person name="Falkoski D.L."/>
            <person name="van den Heuvel J."/>
            <person name="Valero-Jimenez C.A."/>
            <person name="Min B."/>
            <person name="Choi I.G."/>
            <person name="Lipzen A."/>
            <person name="Daum C.G."/>
            <person name="Aanen D.K."/>
            <person name="Tsang A."/>
            <person name="Henrissat B."/>
            <person name="Bilanenko E.N."/>
            <person name="de Vries R.P."/>
            <person name="van Kan J.A.L."/>
            <person name="Grigoriev I.V."/>
            <person name="Debets A.J.M."/>
        </authorList>
    </citation>
    <scope>NUCLEOTIDE SEQUENCE [LARGE SCALE GENOMIC DNA]</scope>
    <source>
        <strain evidence="3 4">F11</strain>
    </source>
</reference>
<feature type="compositionally biased region" description="Basic and acidic residues" evidence="1">
    <location>
        <begin position="39"/>
        <end position="60"/>
    </location>
</feature>
<dbReference type="SMART" id="SM01083">
    <property type="entry name" value="Cir_N"/>
    <property type="match status" value="1"/>
</dbReference>
<gene>
    <name evidence="3" type="ORF">SODALDRAFT_326588</name>
</gene>
<evidence type="ECO:0000259" key="2">
    <source>
        <dbReference type="SMART" id="SM01083"/>
    </source>
</evidence>
<keyword evidence="4" id="KW-1185">Reference proteome</keyword>
<name>A0A3N2Q6M8_SODAK</name>
<dbReference type="PANTHER" id="PTHR22093:SF0">
    <property type="entry name" value="LEUKOCYTE RECEPTOR CLUSTER MEMBER 1"/>
    <property type="match status" value="1"/>
</dbReference>
<protein>
    <recommendedName>
        <fullName evidence="2">CBF1-interacting co-repressor CIR N-terminal domain-containing protein</fullName>
    </recommendedName>
</protein>
<dbReference type="InterPro" id="IPR019339">
    <property type="entry name" value="CIR_N_dom"/>
</dbReference>
<feature type="compositionally biased region" description="Basic and acidic residues" evidence="1">
    <location>
        <begin position="239"/>
        <end position="251"/>
    </location>
</feature>
<dbReference type="OrthoDB" id="2159131at2759"/>
<feature type="region of interest" description="Disordered" evidence="1">
    <location>
        <begin position="166"/>
        <end position="186"/>
    </location>
</feature>
<feature type="region of interest" description="Disordered" evidence="1">
    <location>
        <begin position="207"/>
        <end position="334"/>
    </location>
</feature>
<feature type="compositionally biased region" description="Basic and acidic residues" evidence="1">
    <location>
        <begin position="117"/>
        <end position="126"/>
    </location>
</feature>
<evidence type="ECO:0000313" key="3">
    <source>
        <dbReference type="EMBL" id="ROT42424.1"/>
    </source>
</evidence>
<evidence type="ECO:0000256" key="1">
    <source>
        <dbReference type="SAM" id="MobiDB-lite"/>
    </source>
</evidence>
<dbReference type="InterPro" id="IPR039875">
    <property type="entry name" value="LENG1-like"/>
</dbReference>
<dbReference type="AlphaFoldDB" id="A0A3N2Q6M8"/>
<organism evidence="3 4">
    <name type="scientific">Sodiomyces alkalinus (strain CBS 110278 / VKM F-3762 / F11)</name>
    <name type="common">Alkaliphilic filamentous fungus</name>
    <dbReference type="NCBI Taxonomy" id="1314773"/>
    <lineage>
        <taxon>Eukaryota</taxon>
        <taxon>Fungi</taxon>
        <taxon>Dikarya</taxon>
        <taxon>Ascomycota</taxon>
        <taxon>Pezizomycotina</taxon>
        <taxon>Sordariomycetes</taxon>
        <taxon>Hypocreomycetidae</taxon>
        <taxon>Glomerellales</taxon>
        <taxon>Plectosphaerellaceae</taxon>
        <taxon>Sodiomyces</taxon>
    </lineage>
</organism>
<sequence>MCSEITKINADFLSHLLGKKSWNVYNADNIARVRRDEAAAKAAEEAEEQRMQEVDAERRLAILRGEMPPPLPPSSSKSGPSDANETRLRGAERPPGAEGIGRERKKRKRVGEDDTDFEMRIAKERAVVAAGDDNDDNAIPVRRSKTSDAPLVDRSGHIDLFGAAREHAVRSQKNEEAEREAAKKKRELEDQYTMRFVNAAGKDGLSAPWYSKKADVGRGADTGMTLAEDQGRDVWGNEDPGRKTRDSERIVASDPLAMMKKGAARVREVKKERANFEEERQRELKELRREEKRRERYERRERRDRDEKHRNSDGKHRDRRTRPRHKGRRGETAA</sequence>